<comment type="caution">
    <text evidence="2">The sequence shown here is derived from an EMBL/GenBank/DDBJ whole genome shotgun (WGS) entry which is preliminary data.</text>
</comment>
<dbReference type="InterPro" id="IPR021109">
    <property type="entry name" value="Peptidase_aspartic_dom_sf"/>
</dbReference>
<keyword evidence="3" id="KW-1185">Reference proteome</keyword>
<feature type="domain" description="Xylanase inhibitor C-terminal" evidence="1">
    <location>
        <begin position="4"/>
        <end position="53"/>
    </location>
</feature>
<proteinExistence type="predicted"/>
<evidence type="ECO:0000313" key="3">
    <source>
        <dbReference type="Proteomes" id="UP001222027"/>
    </source>
</evidence>
<accession>A0AAV8R0K5</accession>
<dbReference type="EMBL" id="JAQQAF010000004">
    <property type="protein sequence ID" value="KAJ8493912.1"/>
    <property type="molecule type" value="Genomic_DNA"/>
</dbReference>
<protein>
    <recommendedName>
        <fullName evidence="1">Xylanase inhibitor C-terminal domain-containing protein</fullName>
    </recommendedName>
</protein>
<gene>
    <name evidence="2" type="ORF">OPV22_015633</name>
</gene>
<sequence>MLPAGKNRSVFGANSMKQVSQDTACLAFPDAGPKAEQAVVIGGFQMEVPKLSFSSTPYAMKQNFDLTPGAEVEMALYCLE</sequence>
<dbReference type="Proteomes" id="UP001222027">
    <property type="component" value="Unassembled WGS sequence"/>
</dbReference>
<reference evidence="2 3" key="1">
    <citation type="submission" date="2022-12" db="EMBL/GenBank/DDBJ databases">
        <title>Chromosome-scale assembly of the Ensete ventricosum genome.</title>
        <authorList>
            <person name="Dussert Y."/>
            <person name="Stocks J."/>
            <person name="Wendawek A."/>
            <person name="Woldeyes F."/>
            <person name="Nichols R.A."/>
            <person name="Borrell J.S."/>
        </authorList>
    </citation>
    <scope>NUCLEOTIDE SEQUENCE [LARGE SCALE GENOMIC DNA]</scope>
    <source>
        <strain evidence="3">cv. Maze</strain>
        <tissue evidence="2">Seeds</tissue>
    </source>
</reference>
<name>A0AAV8R0K5_ENSVE</name>
<evidence type="ECO:0000313" key="2">
    <source>
        <dbReference type="EMBL" id="KAJ8493912.1"/>
    </source>
</evidence>
<organism evidence="2 3">
    <name type="scientific">Ensete ventricosum</name>
    <name type="common">Abyssinian banana</name>
    <name type="synonym">Musa ensete</name>
    <dbReference type="NCBI Taxonomy" id="4639"/>
    <lineage>
        <taxon>Eukaryota</taxon>
        <taxon>Viridiplantae</taxon>
        <taxon>Streptophyta</taxon>
        <taxon>Embryophyta</taxon>
        <taxon>Tracheophyta</taxon>
        <taxon>Spermatophyta</taxon>
        <taxon>Magnoliopsida</taxon>
        <taxon>Liliopsida</taxon>
        <taxon>Zingiberales</taxon>
        <taxon>Musaceae</taxon>
        <taxon>Ensete</taxon>
    </lineage>
</organism>
<dbReference type="AlphaFoldDB" id="A0AAV8R0K5"/>
<dbReference type="Gene3D" id="2.40.70.10">
    <property type="entry name" value="Acid Proteases"/>
    <property type="match status" value="1"/>
</dbReference>
<dbReference type="InterPro" id="IPR032799">
    <property type="entry name" value="TAXi_C"/>
</dbReference>
<evidence type="ECO:0000259" key="1">
    <source>
        <dbReference type="Pfam" id="PF14541"/>
    </source>
</evidence>
<dbReference type="Pfam" id="PF14541">
    <property type="entry name" value="TAXi_C"/>
    <property type="match status" value="1"/>
</dbReference>